<evidence type="ECO:0000256" key="2">
    <source>
        <dbReference type="ARBA" id="ARBA00009523"/>
    </source>
</evidence>
<feature type="transmembrane region" description="Helical" evidence="19">
    <location>
        <begin position="265"/>
        <end position="288"/>
    </location>
</feature>
<dbReference type="GO" id="GO:0015179">
    <property type="term" value="F:L-amino acid transmembrane transporter activity"/>
    <property type="evidence" value="ECO:0007669"/>
    <property type="project" value="TreeGrafter"/>
</dbReference>
<feature type="transmembrane region" description="Helical" evidence="19">
    <location>
        <begin position="39"/>
        <end position="59"/>
    </location>
</feature>
<dbReference type="KEGG" id="epa:110252296"/>
<keyword evidence="7 19" id="KW-1133">Transmembrane helix</keyword>
<dbReference type="OrthoDB" id="5982228at2759"/>
<feature type="transmembrane region" description="Helical" evidence="19">
    <location>
        <begin position="361"/>
        <end position="378"/>
    </location>
</feature>
<evidence type="ECO:0000256" key="19">
    <source>
        <dbReference type="SAM" id="Phobius"/>
    </source>
</evidence>
<sequence length="505" mass="55648">MEESPQETMLPSQENLEPFIKSTTAEEGNKEQVGLKRTLGVPGGVALLVGTIIGSGIFATPRWIMMYAGSVGLNLVIWSVCGIFALCGGLCYLELGTLVPKSGGEYVYILEAFGSLPAFLYSWLYVMFLKPTAVMILLPFGAYILEPFFPGCSGREDLVPLIKLLAAAALGIITFVNCASVKWAARMQIVFTAAKMIAIVMLIVTGIVRIAQGHTSSFANAFEGSTTSLGLVGFAFYNGLYAYDGWNHLNYFTEEIKQPNRNLPVCIWIGIPLVSISYILVNIGYLAVLSSQELMTSNAVAVTVSDRMYGAMAWTIPVLVACSCFGGANGASFGGGRLLFASAREGHMPSFLAMVHTKNHTPLPAMLFNCLLGFIVLLPDATTFDTLLNFFSFIAWFVYGLTFFILLMFRYTKKDQHRPYKVWTGIPCFMLLISIYLVVAPFYQSPIESMYCIVATLSGVPVYFVFVYYKAVPKCIMDRYDKMIARLQTLLDVALPTEQQVFHQD</sequence>
<evidence type="ECO:0000313" key="20">
    <source>
        <dbReference type="EnsemblMetazoa" id="XP_020914751.1"/>
    </source>
</evidence>
<dbReference type="InterPro" id="IPR050598">
    <property type="entry name" value="AminoAcid_Transporter"/>
</dbReference>
<evidence type="ECO:0000256" key="16">
    <source>
        <dbReference type="ARBA" id="ARBA00079910"/>
    </source>
</evidence>
<name>A0A913Y5J8_EXADI</name>
<dbReference type="GeneID" id="110252296"/>
<dbReference type="PANTHER" id="PTHR11785">
    <property type="entry name" value="AMINO ACID TRANSPORTER"/>
    <property type="match status" value="1"/>
</dbReference>
<evidence type="ECO:0000256" key="7">
    <source>
        <dbReference type="ARBA" id="ARBA00022989"/>
    </source>
</evidence>
<evidence type="ECO:0000256" key="10">
    <source>
        <dbReference type="ARBA" id="ARBA00051323"/>
    </source>
</evidence>
<proteinExistence type="inferred from homology"/>
<comment type="catalytic activity">
    <reaction evidence="10">
        <text>L-lysine(out) + L-arginine(in) = L-lysine(in) + L-arginine(out)</text>
        <dbReference type="Rhea" id="RHEA:70827"/>
        <dbReference type="ChEBI" id="CHEBI:32551"/>
        <dbReference type="ChEBI" id="CHEBI:32682"/>
    </reaction>
    <physiologicalReaction direction="left-to-right" evidence="10">
        <dbReference type="Rhea" id="RHEA:70828"/>
    </physiologicalReaction>
</comment>
<evidence type="ECO:0000256" key="15">
    <source>
        <dbReference type="ARBA" id="ARBA00074336"/>
    </source>
</evidence>
<evidence type="ECO:0000256" key="5">
    <source>
        <dbReference type="ARBA" id="ARBA00022553"/>
    </source>
</evidence>
<feature type="transmembrane region" description="Helical" evidence="19">
    <location>
        <begin position="105"/>
        <end position="126"/>
    </location>
</feature>
<comment type="subcellular location">
    <subcellularLocation>
        <location evidence="1">Apical cell membrane</location>
        <topology evidence="1">Multi-pass membrane protein</topology>
    </subcellularLocation>
</comment>
<dbReference type="FunFam" id="1.20.1740.10:FF:000015">
    <property type="entry name" value="B(0,+)-type amino acid transporter 1"/>
    <property type="match status" value="1"/>
</dbReference>
<keyword evidence="9" id="KW-1015">Disulfide bond</keyword>
<feature type="transmembrane region" description="Helical" evidence="19">
    <location>
        <begin position="308"/>
        <end position="340"/>
    </location>
</feature>
<comment type="catalytic activity">
    <reaction evidence="14">
        <text>L-leucine(out) + L-arginine(in) = L-leucine(in) + L-arginine(out)</text>
        <dbReference type="Rhea" id="RHEA:71059"/>
        <dbReference type="ChEBI" id="CHEBI:32682"/>
        <dbReference type="ChEBI" id="CHEBI:57427"/>
    </reaction>
    <physiologicalReaction direction="left-to-right" evidence="14">
        <dbReference type="Rhea" id="RHEA:71060"/>
    </physiologicalReaction>
</comment>
<evidence type="ECO:0000256" key="6">
    <source>
        <dbReference type="ARBA" id="ARBA00022692"/>
    </source>
</evidence>
<keyword evidence="4" id="KW-1003">Cell membrane</keyword>
<reference evidence="20" key="1">
    <citation type="submission" date="2022-11" db="UniProtKB">
        <authorList>
            <consortium name="EnsemblMetazoa"/>
        </authorList>
    </citation>
    <scope>IDENTIFICATION</scope>
</reference>
<evidence type="ECO:0000256" key="13">
    <source>
        <dbReference type="ARBA" id="ARBA00052179"/>
    </source>
</evidence>
<dbReference type="GO" id="GO:0016324">
    <property type="term" value="C:apical plasma membrane"/>
    <property type="evidence" value="ECO:0007669"/>
    <property type="project" value="UniProtKB-SubCell"/>
</dbReference>
<dbReference type="PIRSF" id="PIRSF006060">
    <property type="entry name" value="AA_transporter"/>
    <property type="match status" value="1"/>
</dbReference>
<evidence type="ECO:0000256" key="18">
    <source>
        <dbReference type="ARBA" id="ARBA00093193"/>
    </source>
</evidence>
<dbReference type="Pfam" id="PF13520">
    <property type="entry name" value="AA_permease_2"/>
    <property type="match status" value="1"/>
</dbReference>
<feature type="transmembrane region" description="Helical" evidence="19">
    <location>
        <begin position="422"/>
        <end position="443"/>
    </location>
</feature>
<evidence type="ECO:0000256" key="17">
    <source>
        <dbReference type="ARBA" id="ARBA00083296"/>
    </source>
</evidence>
<dbReference type="RefSeq" id="XP_020914751.1">
    <property type="nucleotide sequence ID" value="XM_021059092.2"/>
</dbReference>
<comment type="similarity">
    <text evidence="2">Belongs to the amino acid-polyamine-organocation (APC) superfamily.</text>
</comment>
<evidence type="ECO:0000256" key="12">
    <source>
        <dbReference type="ARBA" id="ARBA00051835"/>
    </source>
</evidence>
<organism evidence="20 21">
    <name type="scientific">Exaiptasia diaphana</name>
    <name type="common">Tropical sea anemone</name>
    <name type="synonym">Aiptasia pulchella</name>
    <dbReference type="NCBI Taxonomy" id="2652724"/>
    <lineage>
        <taxon>Eukaryota</taxon>
        <taxon>Metazoa</taxon>
        <taxon>Cnidaria</taxon>
        <taxon>Anthozoa</taxon>
        <taxon>Hexacorallia</taxon>
        <taxon>Actiniaria</taxon>
        <taxon>Aiptasiidae</taxon>
        <taxon>Exaiptasia</taxon>
    </lineage>
</organism>
<dbReference type="PANTHER" id="PTHR11785:SF512">
    <property type="entry name" value="SOBREMESA, ISOFORM B"/>
    <property type="match status" value="1"/>
</dbReference>
<keyword evidence="8 19" id="KW-0472">Membrane</keyword>
<evidence type="ECO:0000256" key="8">
    <source>
        <dbReference type="ARBA" id="ARBA00023136"/>
    </source>
</evidence>
<accession>A0A913Y5J8</accession>
<dbReference type="EnsemblMetazoa" id="XM_021059092.2">
    <property type="protein sequence ID" value="XP_020914751.1"/>
    <property type="gene ID" value="LOC110252296"/>
</dbReference>
<dbReference type="AlphaFoldDB" id="A0A913Y5J8"/>
<feature type="transmembrane region" description="Helical" evidence="19">
    <location>
        <begin position="71"/>
        <end position="93"/>
    </location>
</feature>
<feature type="transmembrane region" description="Helical" evidence="19">
    <location>
        <begin position="189"/>
        <end position="208"/>
    </location>
</feature>
<keyword evidence="3" id="KW-0813">Transport</keyword>
<feature type="transmembrane region" description="Helical" evidence="19">
    <location>
        <begin position="390"/>
        <end position="410"/>
    </location>
</feature>
<evidence type="ECO:0000256" key="4">
    <source>
        <dbReference type="ARBA" id="ARBA00022475"/>
    </source>
</evidence>
<evidence type="ECO:0000256" key="11">
    <source>
        <dbReference type="ARBA" id="ARBA00051814"/>
    </source>
</evidence>
<protein>
    <recommendedName>
        <fullName evidence="15">b(0,+)-type amino acid transporter 1</fullName>
    </recommendedName>
    <alternativeName>
        <fullName evidence="16">Glycoprotein-associated amino acid transporter b0,+AT1</fullName>
    </alternativeName>
    <alternativeName>
        <fullName evidence="17">Solute carrier family 7 member 9</fullName>
    </alternativeName>
</protein>
<dbReference type="Gene3D" id="1.20.1740.10">
    <property type="entry name" value="Amino acid/polyamine transporter I"/>
    <property type="match status" value="1"/>
</dbReference>
<evidence type="ECO:0000256" key="9">
    <source>
        <dbReference type="ARBA" id="ARBA00023157"/>
    </source>
</evidence>
<evidence type="ECO:0000256" key="1">
    <source>
        <dbReference type="ARBA" id="ARBA00004424"/>
    </source>
</evidence>
<dbReference type="Proteomes" id="UP000887567">
    <property type="component" value="Unplaced"/>
</dbReference>
<evidence type="ECO:0000256" key="3">
    <source>
        <dbReference type="ARBA" id="ARBA00022448"/>
    </source>
</evidence>
<keyword evidence="21" id="KW-1185">Reference proteome</keyword>
<keyword evidence="6 19" id="KW-0812">Transmembrane</keyword>
<comment type="catalytic activity">
    <reaction evidence="18">
        <text>L-phenylalanine(out) + L-arginine(in) = L-phenylalanine(in) + L-arginine(out)</text>
        <dbReference type="Rhea" id="RHEA:71067"/>
        <dbReference type="ChEBI" id="CHEBI:32682"/>
        <dbReference type="ChEBI" id="CHEBI:58095"/>
    </reaction>
    <physiologicalReaction direction="left-to-right" evidence="18">
        <dbReference type="Rhea" id="RHEA:71068"/>
    </physiologicalReaction>
</comment>
<evidence type="ECO:0000313" key="21">
    <source>
        <dbReference type="Proteomes" id="UP000887567"/>
    </source>
</evidence>
<dbReference type="OMA" id="STISCIM"/>
<feature type="transmembrane region" description="Helical" evidence="19">
    <location>
        <begin position="449"/>
        <end position="469"/>
    </location>
</feature>
<comment type="catalytic activity">
    <reaction evidence="13">
        <text>L-cysteine(out) + L-arginine(in) = L-cysteine(in) + L-arginine(out)</text>
        <dbReference type="Rhea" id="RHEA:71071"/>
        <dbReference type="ChEBI" id="CHEBI:32682"/>
        <dbReference type="ChEBI" id="CHEBI:35235"/>
    </reaction>
    <physiologicalReaction direction="left-to-right" evidence="13">
        <dbReference type="Rhea" id="RHEA:71072"/>
    </physiologicalReaction>
</comment>
<comment type="catalytic activity">
    <reaction evidence="12">
        <text>L-histidine(out) + L-arginine(in) = L-histidine(in) + L-arginine(out)</text>
        <dbReference type="Rhea" id="RHEA:71063"/>
        <dbReference type="ChEBI" id="CHEBI:32682"/>
        <dbReference type="ChEBI" id="CHEBI:57595"/>
    </reaction>
    <physiologicalReaction direction="left-to-right" evidence="12">
        <dbReference type="Rhea" id="RHEA:71064"/>
    </physiologicalReaction>
</comment>
<evidence type="ECO:0000256" key="14">
    <source>
        <dbReference type="ARBA" id="ARBA00052732"/>
    </source>
</evidence>
<dbReference type="InterPro" id="IPR002293">
    <property type="entry name" value="AA/rel_permease1"/>
</dbReference>
<feature type="transmembrane region" description="Helical" evidence="19">
    <location>
        <begin position="161"/>
        <end position="183"/>
    </location>
</feature>
<keyword evidence="5" id="KW-0597">Phosphoprotein</keyword>
<comment type="catalytic activity">
    <reaction evidence="11">
        <text>L-cystine(out) + L-arginine(in) = L-cystine(in) + L-arginine(out)</text>
        <dbReference type="Rhea" id="RHEA:71075"/>
        <dbReference type="ChEBI" id="CHEBI:32682"/>
        <dbReference type="ChEBI" id="CHEBI:35491"/>
    </reaction>
    <physiologicalReaction direction="left-to-right" evidence="11">
        <dbReference type="Rhea" id="RHEA:71076"/>
    </physiologicalReaction>
</comment>